<keyword evidence="2" id="KW-1185">Reference proteome</keyword>
<dbReference type="VEuPathDB" id="VectorBase:LDEU011874"/>
<dbReference type="InterPro" id="IPR003386">
    <property type="entry name" value="LACT/PDAT_acylTrfase"/>
</dbReference>
<evidence type="ECO:0000313" key="2">
    <source>
        <dbReference type="Proteomes" id="UP000288716"/>
    </source>
</evidence>
<dbReference type="GO" id="GO:0006629">
    <property type="term" value="P:lipid metabolic process"/>
    <property type="evidence" value="ECO:0007669"/>
    <property type="project" value="InterPro"/>
</dbReference>
<protein>
    <submittedName>
        <fullName evidence="1">Group XV phospholipase A2-like protein</fullName>
    </submittedName>
</protein>
<reference evidence="1 2" key="1">
    <citation type="journal article" date="2018" name="Gigascience">
        <title>Genomes of trombidid mites reveal novel predicted allergens and laterally-transferred genes associated with secondary metabolism.</title>
        <authorList>
            <person name="Dong X."/>
            <person name="Chaisiri K."/>
            <person name="Xia D."/>
            <person name="Armstrong S.D."/>
            <person name="Fang Y."/>
            <person name="Donnelly M.J."/>
            <person name="Kadowaki T."/>
            <person name="McGarry J.W."/>
            <person name="Darby A.C."/>
            <person name="Makepeace B.L."/>
        </authorList>
    </citation>
    <scope>NUCLEOTIDE SEQUENCE [LARGE SCALE GENOMIC DNA]</scope>
    <source>
        <strain evidence="1">UoL-UT</strain>
    </source>
</reference>
<proteinExistence type="predicted"/>
<dbReference type="OrthoDB" id="190846at2759"/>
<dbReference type="SUPFAM" id="SSF53474">
    <property type="entry name" value="alpha/beta-Hydrolases"/>
    <property type="match status" value="1"/>
</dbReference>
<comment type="caution">
    <text evidence="1">The sequence shown here is derived from an EMBL/GenBank/DDBJ whole genome shotgun (WGS) entry which is preliminary data.</text>
</comment>
<dbReference type="STRING" id="299467.A0A443RXT1"/>
<dbReference type="EMBL" id="NCKV01019536">
    <property type="protein sequence ID" value="RWS20166.1"/>
    <property type="molecule type" value="Genomic_DNA"/>
</dbReference>
<dbReference type="Gene3D" id="3.40.50.1820">
    <property type="entry name" value="alpha/beta hydrolase"/>
    <property type="match status" value="1"/>
</dbReference>
<name>A0A443RXT1_9ACAR</name>
<dbReference type="GO" id="GO:0008374">
    <property type="term" value="F:O-acyltransferase activity"/>
    <property type="evidence" value="ECO:0007669"/>
    <property type="project" value="InterPro"/>
</dbReference>
<accession>A0A443RXT1</accession>
<sequence length="313" mass="35743">MSEGEPGIVVNVPPIGDVSSMTYIAPFPYQKNSDTYYYNKLVNCLRQKGFREGIDLYGASRDWRKSPNELSQHFVELKTLVKSIFDKNNKKVILVGHSMGGIIGYIFLIQQTSEWKNKYIRSLVTIGSPLGGGFQAMYGFLFDDDDPLVKKYKIVRQAERTWTGFTNLMPTKNTWNTTVFIETPNKHYTIDEFCDFFEKIEYSIGCRMYLDSQVSEIATLPHPGTSVYCMGGLGKPTPLKLIYNDDDFRTTPTKVYGDGDILVNKESFEKCLIWKDKCFEFNYKAFDNTDHSGLIVNDMPMNFICNAVASMSK</sequence>
<gene>
    <name evidence="1" type="ORF">B4U80_12142</name>
</gene>
<evidence type="ECO:0000313" key="1">
    <source>
        <dbReference type="EMBL" id="RWS20166.1"/>
    </source>
</evidence>
<organism evidence="1 2">
    <name type="scientific">Leptotrombidium deliense</name>
    <dbReference type="NCBI Taxonomy" id="299467"/>
    <lineage>
        <taxon>Eukaryota</taxon>
        <taxon>Metazoa</taxon>
        <taxon>Ecdysozoa</taxon>
        <taxon>Arthropoda</taxon>
        <taxon>Chelicerata</taxon>
        <taxon>Arachnida</taxon>
        <taxon>Acari</taxon>
        <taxon>Acariformes</taxon>
        <taxon>Trombidiformes</taxon>
        <taxon>Prostigmata</taxon>
        <taxon>Anystina</taxon>
        <taxon>Parasitengona</taxon>
        <taxon>Trombiculoidea</taxon>
        <taxon>Trombiculidae</taxon>
        <taxon>Leptotrombidium</taxon>
    </lineage>
</organism>
<dbReference type="AlphaFoldDB" id="A0A443RXT1"/>
<dbReference type="InterPro" id="IPR029058">
    <property type="entry name" value="AB_hydrolase_fold"/>
</dbReference>
<dbReference type="Pfam" id="PF02450">
    <property type="entry name" value="LCAT"/>
    <property type="match status" value="1"/>
</dbReference>
<dbReference type="Proteomes" id="UP000288716">
    <property type="component" value="Unassembled WGS sequence"/>
</dbReference>
<dbReference type="PANTHER" id="PTHR11440">
    <property type="entry name" value="LECITHIN-CHOLESTEROL ACYLTRANSFERASE-RELATED"/>
    <property type="match status" value="1"/>
</dbReference>